<accession>A0A1Z4BXF2</accession>
<dbReference type="Proteomes" id="UP000197019">
    <property type="component" value="Chromosome"/>
</dbReference>
<evidence type="ECO:0000256" key="2">
    <source>
        <dbReference type="ARBA" id="ARBA00022991"/>
    </source>
</evidence>
<dbReference type="KEGG" id="mpsy:CEK71_07440"/>
<dbReference type="EMBL" id="CP022129">
    <property type="protein sequence ID" value="ASF45923.1"/>
    <property type="molecule type" value="Genomic_DNA"/>
</dbReference>
<reference evidence="4 5" key="1">
    <citation type="submission" date="2017-06" db="EMBL/GenBank/DDBJ databases">
        <title>Genome Sequencing of the methanotroph Methylovulum psychrotolerants str. HV10-M2 isolated from a high-altitude environment.</title>
        <authorList>
            <person name="Mateos-Rivera A."/>
        </authorList>
    </citation>
    <scope>NUCLEOTIDE SEQUENCE [LARGE SCALE GENOMIC DNA]</scope>
    <source>
        <strain evidence="4 5">HV10_M2</strain>
    </source>
</reference>
<dbReference type="InterPro" id="IPR009050">
    <property type="entry name" value="Globin-like_sf"/>
</dbReference>
<keyword evidence="3" id="KW-0089">Bile pigment</keyword>
<dbReference type="GO" id="GO:0030089">
    <property type="term" value="C:phycobilisome"/>
    <property type="evidence" value="ECO:0007669"/>
    <property type="project" value="InterPro"/>
</dbReference>
<dbReference type="Gene3D" id="1.10.490.20">
    <property type="entry name" value="Phycocyanins"/>
    <property type="match status" value="1"/>
</dbReference>
<dbReference type="AlphaFoldDB" id="A0A1Z4BXF2"/>
<comment type="similarity">
    <text evidence="1">Belongs to the phycobiliprotein family.</text>
</comment>
<evidence type="ECO:0000313" key="4">
    <source>
        <dbReference type="EMBL" id="ASF45923.1"/>
    </source>
</evidence>
<sequence>MRTFMTTLNTQPPAKLRDNPEIAKLFLAAESRHFTDAEFQQYLALVPDYADRVAAAQEVIAAELATVTTTIKQVFFLYPFAKYHEFPKDKCVRDVSYVSVYATHSMLMAEPDWFRDKLLIWLKTILQAFSYPAREERPGVTPAQELPYPEITRHADTLPKRQRAIYETYARLLMNYKQVLSPQAFALLQPHLQLAVDILASE</sequence>
<keyword evidence="5" id="KW-1185">Reference proteome</keyword>
<protein>
    <recommendedName>
        <fullName evidence="6">Phycobilisome protein</fullName>
    </recommendedName>
</protein>
<keyword evidence="2" id="KW-0157">Chromophore</keyword>
<evidence type="ECO:0000256" key="3">
    <source>
        <dbReference type="ARBA" id="ARBA00023307"/>
    </source>
</evidence>
<name>A0A1Z4BXF2_9GAMM</name>
<organism evidence="4 5">
    <name type="scientific">Methylovulum psychrotolerans</name>
    <dbReference type="NCBI Taxonomy" id="1704499"/>
    <lineage>
        <taxon>Bacteria</taxon>
        <taxon>Pseudomonadati</taxon>
        <taxon>Pseudomonadota</taxon>
        <taxon>Gammaproteobacteria</taxon>
        <taxon>Methylococcales</taxon>
        <taxon>Methylococcaceae</taxon>
        <taxon>Methylovulum</taxon>
    </lineage>
</organism>
<gene>
    <name evidence="4" type="ORF">CEK71_07440</name>
</gene>
<evidence type="ECO:0008006" key="6">
    <source>
        <dbReference type="Google" id="ProtNLM"/>
    </source>
</evidence>
<dbReference type="Pfam" id="PF00502">
    <property type="entry name" value="Phycobilisome"/>
    <property type="match status" value="1"/>
</dbReference>
<dbReference type="InterPro" id="IPR038719">
    <property type="entry name" value="Phycobilisome_asu/bsu_sf"/>
</dbReference>
<dbReference type="SUPFAM" id="SSF46458">
    <property type="entry name" value="Globin-like"/>
    <property type="match status" value="1"/>
</dbReference>
<dbReference type="GO" id="GO:0015979">
    <property type="term" value="P:photosynthesis"/>
    <property type="evidence" value="ECO:0007669"/>
    <property type="project" value="InterPro"/>
</dbReference>
<evidence type="ECO:0000256" key="1">
    <source>
        <dbReference type="ARBA" id="ARBA00008182"/>
    </source>
</evidence>
<evidence type="ECO:0000313" key="5">
    <source>
        <dbReference type="Proteomes" id="UP000197019"/>
    </source>
</evidence>
<proteinExistence type="inferred from homology"/>
<dbReference type="InterPro" id="IPR012128">
    <property type="entry name" value="Phycobilisome_asu/bsu"/>
</dbReference>